<protein>
    <submittedName>
        <fullName evidence="3">WxL domain surface cell wall-binding</fullName>
    </submittedName>
</protein>
<keyword evidence="4" id="KW-1185">Reference proteome</keyword>
<evidence type="ECO:0000256" key="1">
    <source>
        <dbReference type="SAM" id="Phobius"/>
    </source>
</evidence>
<feature type="domain" description="WxL" evidence="2">
    <location>
        <begin position="125"/>
        <end position="253"/>
    </location>
</feature>
<evidence type="ECO:0000313" key="3">
    <source>
        <dbReference type="EMBL" id="SET27175.1"/>
    </source>
</evidence>
<evidence type="ECO:0000313" key="4">
    <source>
        <dbReference type="Proteomes" id="UP000198618"/>
    </source>
</evidence>
<dbReference type="Proteomes" id="UP000198618">
    <property type="component" value="Unassembled WGS sequence"/>
</dbReference>
<dbReference type="EMBL" id="FOHE01000008">
    <property type="protein sequence ID" value="SET27175.1"/>
    <property type="molecule type" value="Genomic_DNA"/>
</dbReference>
<gene>
    <name evidence="3" type="ORF">SAMN05216389_1089</name>
</gene>
<dbReference type="AlphaFoldDB" id="A0A1I0D5J4"/>
<feature type="transmembrane region" description="Helical" evidence="1">
    <location>
        <begin position="66"/>
        <end position="87"/>
    </location>
</feature>
<sequence>MVRIKGHEIHENNGNVEVILHLDTAPTALEEFSAELGHDQNANIKKSAIQYVRKNLPDVKYQKIKVMIGGAVIASVLGMALVVPGAAGNQVHAAPTEVGVTTEAQTAEISDLTVGNFTAVVLDGRTQETFADINDFTITDATGSGAGWNVIMSATQFTDPNTQRTLPAGSLSVKAPNLIANEGSGSTPADDIIKTGGLIDDGAGTTILSAGTDEGMGSYTTSFDPDALTLNVPGGAYTGTYTSTVTVTINSGP</sequence>
<dbReference type="OrthoDB" id="2916691at2"/>
<organism evidence="3 4">
    <name type="scientific">Oceanobacillus limi</name>
    <dbReference type="NCBI Taxonomy" id="930131"/>
    <lineage>
        <taxon>Bacteria</taxon>
        <taxon>Bacillati</taxon>
        <taxon>Bacillota</taxon>
        <taxon>Bacilli</taxon>
        <taxon>Bacillales</taxon>
        <taxon>Bacillaceae</taxon>
        <taxon>Oceanobacillus</taxon>
    </lineage>
</organism>
<evidence type="ECO:0000259" key="2">
    <source>
        <dbReference type="Pfam" id="PF13731"/>
    </source>
</evidence>
<keyword evidence="1" id="KW-0812">Transmembrane</keyword>
<keyword evidence="1" id="KW-0472">Membrane</keyword>
<keyword evidence="1" id="KW-1133">Transmembrane helix</keyword>
<dbReference type="InterPro" id="IPR027994">
    <property type="entry name" value="WxL_dom"/>
</dbReference>
<proteinExistence type="predicted"/>
<dbReference type="Pfam" id="PF13731">
    <property type="entry name" value="WxL"/>
    <property type="match status" value="1"/>
</dbReference>
<reference evidence="3 4" key="1">
    <citation type="submission" date="2016-10" db="EMBL/GenBank/DDBJ databases">
        <authorList>
            <person name="de Groot N.N."/>
        </authorList>
    </citation>
    <scope>NUCLEOTIDE SEQUENCE [LARGE SCALE GENOMIC DNA]</scope>
    <source>
        <strain evidence="3 4">IBRC-M 10780</strain>
    </source>
</reference>
<accession>A0A1I0D5J4</accession>
<dbReference type="RefSeq" id="WP_090869369.1">
    <property type="nucleotide sequence ID" value="NZ_FOHE01000008.1"/>
</dbReference>
<name>A0A1I0D5J4_9BACI</name>
<dbReference type="STRING" id="930131.SAMN05216389_1089"/>